<keyword evidence="7 8" id="KW-0472">Membrane</keyword>
<feature type="transmembrane region" description="Helical" evidence="8">
    <location>
        <begin position="25"/>
        <end position="45"/>
    </location>
</feature>
<comment type="similarity">
    <text evidence="2">Belongs to the nicotinamide ribonucleoside (NR) uptake permease (TC 4.B.1) family.</text>
</comment>
<protein>
    <submittedName>
        <fullName evidence="9">Nicotinamide riboside transporter PnuC</fullName>
    </submittedName>
</protein>
<dbReference type="InterPro" id="IPR006419">
    <property type="entry name" value="NMN_transpt_PnuC"/>
</dbReference>
<feature type="transmembrane region" description="Helical" evidence="8">
    <location>
        <begin position="137"/>
        <end position="155"/>
    </location>
</feature>
<evidence type="ECO:0000256" key="7">
    <source>
        <dbReference type="ARBA" id="ARBA00023136"/>
    </source>
</evidence>
<feature type="transmembrane region" description="Helical" evidence="8">
    <location>
        <begin position="184"/>
        <end position="203"/>
    </location>
</feature>
<feature type="transmembrane region" description="Helical" evidence="8">
    <location>
        <begin position="75"/>
        <end position="92"/>
    </location>
</feature>
<feature type="transmembrane region" description="Helical" evidence="8">
    <location>
        <begin position="52"/>
        <end position="69"/>
    </location>
</feature>
<keyword evidence="10" id="KW-1185">Reference proteome</keyword>
<dbReference type="PANTHER" id="PTHR36122:SF2">
    <property type="entry name" value="NICOTINAMIDE RIBOSIDE TRANSPORTER PNUC"/>
    <property type="match status" value="1"/>
</dbReference>
<keyword evidence="4" id="KW-1003">Cell membrane</keyword>
<name>A0ABT6AAQ6_9ACTN</name>
<keyword evidence="6 8" id="KW-1133">Transmembrane helix</keyword>
<dbReference type="Proteomes" id="UP001221150">
    <property type="component" value="Unassembled WGS sequence"/>
</dbReference>
<comment type="caution">
    <text evidence="9">The sequence shown here is derived from an EMBL/GenBank/DDBJ whole genome shotgun (WGS) entry which is preliminary data.</text>
</comment>
<evidence type="ECO:0000313" key="9">
    <source>
        <dbReference type="EMBL" id="MDF3301733.1"/>
    </source>
</evidence>
<evidence type="ECO:0000256" key="3">
    <source>
        <dbReference type="ARBA" id="ARBA00022448"/>
    </source>
</evidence>
<evidence type="ECO:0000256" key="2">
    <source>
        <dbReference type="ARBA" id="ARBA00006669"/>
    </source>
</evidence>
<evidence type="ECO:0000256" key="8">
    <source>
        <dbReference type="SAM" id="Phobius"/>
    </source>
</evidence>
<feature type="transmembrane region" description="Helical" evidence="8">
    <location>
        <begin position="112"/>
        <end position="131"/>
    </location>
</feature>
<evidence type="ECO:0000256" key="4">
    <source>
        <dbReference type="ARBA" id="ARBA00022475"/>
    </source>
</evidence>
<evidence type="ECO:0000313" key="10">
    <source>
        <dbReference type="Proteomes" id="UP001221150"/>
    </source>
</evidence>
<organism evidence="9 10">
    <name type="scientific">Streptomyces tropicalis</name>
    <dbReference type="NCBI Taxonomy" id="3034234"/>
    <lineage>
        <taxon>Bacteria</taxon>
        <taxon>Bacillati</taxon>
        <taxon>Actinomycetota</taxon>
        <taxon>Actinomycetes</taxon>
        <taxon>Kitasatosporales</taxon>
        <taxon>Streptomycetaceae</taxon>
        <taxon>Streptomyces</taxon>
    </lineage>
</organism>
<dbReference type="PANTHER" id="PTHR36122">
    <property type="entry name" value="NICOTINAMIDE RIBOSIDE TRANSPORTER PNUC"/>
    <property type="match status" value="1"/>
</dbReference>
<evidence type="ECO:0000256" key="5">
    <source>
        <dbReference type="ARBA" id="ARBA00022692"/>
    </source>
</evidence>
<gene>
    <name evidence="9" type="primary">pnuC</name>
    <name evidence="9" type="ORF">P3H78_24515</name>
</gene>
<reference evidence="9 10" key="1">
    <citation type="submission" date="2023-03" db="EMBL/GenBank/DDBJ databases">
        <title>Draft genome sequence of Streptomyces sp. K1PA1 isolated from peat swamp forest in Thailand.</title>
        <authorList>
            <person name="Klaysubun C."/>
            <person name="Duangmal K."/>
        </authorList>
    </citation>
    <scope>NUCLEOTIDE SEQUENCE [LARGE SCALE GENOMIC DNA]</scope>
    <source>
        <strain evidence="9 10">K1PA1</strain>
    </source>
</reference>
<evidence type="ECO:0000256" key="1">
    <source>
        <dbReference type="ARBA" id="ARBA00004651"/>
    </source>
</evidence>
<dbReference type="EMBL" id="JARJBB010000015">
    <property type="protein sequence ID" value="MDF3301733.1"/>
    <property type="molecule type" value="Genomic_DNA"/>
</dbReference>
<comment type="subcellular location">
    <subcellularLocation>
        <location evidence="1">Cell membrane</location>
        <topology evidence="1">Multi-pass membrane protein</topology>
    </subcellularLocation>
</comment>
<dbReference type="Pfam" id="PF04973">
    <property type="entry name" value="NMN_transporter"/>
    <property type="match status" value="1"/>
</dbReference>
<accession>A0ABT6AAQ6</accession>
<proteinExistence type="inferred from homology"/>
<dbReference type="NCBIfam" id="TIGR01528">
    <property type="entry name" value="NMN_trans_PnuC"/>
    <property type="match status" value="1"/>
</dbReference>
<keyword evidence="5 8" id="KW-0812">Transmembrane</keyword>
<keyword evidence="3" id="KW-0813">Transport</keyword>
<sequence>MSVSDALGALVAPLNHQLFQVGQDAVTWSELLGFGTGAVCVWLCVRVSVWNFPVGIANNLFFFVLFWSARLYADAALQVVYLVLAAYGWLMWLRGGERRSRLRMGHASRSSLLVLAALVVLATWGLTVLLTRAHDVAPFWDALTTALSLAAQWLLNAKQIENWWFWIVADLVYIPLYFVKALDLTAIVYTLFLAMCLTGWRSWRRDLAAARPSDGGTVPDRTVTA</sequence>
<dbReference type="RefSeq" id="WP_276111312.1">
    <property type="nucleotide sequence ID" value="NZ_JARJBB010000015.1"/>
</dbReference>
<feature type="transmembrane region" description="Helical" evidence="8">
    <location>
        <begin position="162"/>
        <end position="178"/>
    </location>
</feature>
<evidence type="ECO:0000256" key="6">
    <source>
        <dbReference type="ARBA" id="ARBA00022989"/>
    </source>
</evidence>